<reference evidence="3 4" key="1">
    <citation type="submission" date="2017-03" db="EMBL/GenBank/DDBJ databases">
        <authorList>
            <person name="Afonso C.L."/>
            <person name="Miller P.J."/>
            <person name="Scott M.A."/>
            <person name="Spackman E."/>
            <person name="Goraichik I."/>
            <person name="Dimitrov K.M."/>
            <person name="Suarez D.L."/>
            <person name="Swayne D.E."/>
        </authorList>
    </citation>
    <scope>NUCLEOTIDE SEQUENCE [LARGE SCALE GENOMIC DNA]</scope>
    <source>
        <strain evidence="3 4">CECT 8397</strain>
    </source>
</reference>
<evidence type="ECO:0000313" key="4">
    <source>
        <dbReference type="Proteomes" id="UP000193623"/>
    </source>
</evidence>
<evidence type="ECO:0008006" key="5">
    <source>
        <dbReference type="Google" id="ProtNLM"/>
    </source>
</evidence>
<name>A0A1Y5R8A4_9RHOB</name>
<dbReference type="Proteomes" id="UP000193623">
    <property type="component" value="Unassembled WGS sequence"/>
</dbReference>
<dbReference type="InterPro" id="IPR029058">
    <property type="entry name" value="AB_hydrolase_fold"/>
</dbReference>
<feature type="region of interest" description="Disordered" evidence="1">
    <location>
        <begin position="1"/>
        <end position="23"/>
    </location>
</feature>
<accession>A0A1Y5R8A4</accession>
<keyword evidence="2" id="KW-1133">Transmembrane helix</keyword>
<dbReference type="AlphaFoldDB" id="A0A1Y5R8A4"/>
<evidence type="ECO:0000256" key="1">
    <source>
        <dbReference type="SAM" id="MobiDB-lite"/>
    </source>
</evidence>
<keyword evidence="2" id="KW-0472">Membrane</keyword>
<organism evidence="3 4">
    <name type="scientific">Pseudooctadecabacter jejudonensis</name>
    <dbReference type="NCBI Taxonomy" id="1391910"/>
    <lineage>
        <taxon>Bacteria</taxon>
        <taxon>Pseudomonadati</taxon>
        <taxon>Pseudomonadota</taxon>
        <taxon>Alphaproteobacteria</taxon>
        <taxon>Rhodobacterales</taxon>
        <taxon>Paracoccaceae</taxon>
        <taxon>Pseudooctadecabacter</taxon>
    </lineage>
</organism>
<protein>
    <recommendedName>
        <fullName evidence="5">Alpha/beta hydrolase family protein</fullName>
    </recommendedName>
</protein>
<keyword evidence="2" id="KW-0812">Transmembrane</keyword>
<dbReference type="SUPFAM" id="SSF53474">
    <property type="entry name" value="alpha/beta-Hydrolases"/>
    <property type="match status" value="1"/>
</dbReference>
<dbReference type="EMBL" id="FWFT01000001">
    <property type="protein sequence ID" value="SLN11114.1"/>
    <property type="molecule type" value="Genomic_DNA"/>
</dbReference>
<feature type="transmembrane region" description="Helical" evidence="2">
    <location>
        <begin position="137"/>
        <end position="162"/>
    </location>
</feature>
<evidence type="ECO:0000256" key="2">
    <source>
        <dbReference type="SAM" id="Phobius"/>
    </source>
</evidence>
<sequence>MSDKTKSDKTKSDKTPADQTTPQVRRRRVFYIPGYDPIHPRRYRELYRTEGSAQADISGYDIALSPRAGENYGWHVDATMEGQTTQAEVEVLVWSDIVRGSMASSIPATYLQLIRTAYTYIASGALRRLMWLRKGPVIAALYPVGMLLVQLMTAIGLGVLAAKAFGWLWVGGGQMIIAALSSGEGSALDGSAISVGRTVLQWALGGAVAWWVLNWFKAKDGKFFAYYLMHDYAYSAHYKGANPPELEARMSQFKETIGAALRDDVDEVLVVGHSSGAHLAVSILADLIREGGVATGGPALGFLSLGQVVPMVSFLPDAHRLRGDLQSLSTRGELTWVDVTAPGDGCAFALCDPVAVSGVAPAGQKWPLVLSAAFTQTLSPARWKALRWKFFRLHFQYLCAFDRVGDYDYFRITAGPMTLRDRFAGRKPSKSRIEIAASKYTSVAP</sequence>
<feature type="compositionally biased region" description="Basic and acidic residues" evidence="1">
    <location>
        <begin position="1"/>
        <end position="16"/>
    </location>
</feature>
<gene>
    <name evidence="3" type="ORF">PSJ8397_00074</name>
</gene>
<evidence type="ECO:0000313" key="3">
    <source>
        <dbReference type="EMBL" id="SLN11114.1"/>
    </source>
</evidence>
<keyword evidence="4" id="KW-1185">Reference proteome</keyword>
<proteinExistence type="predicted"/>
<dbReference type="RefSeq" id="WP_235000527.1">
    <property type="nucleotide sequence ID" value="NZ_FWFT01000001.1"/>
</dbReference>